<organism evidence="1 2">
    <name type="scientific">Phocaeicola coprocola</name>
    <dbReference type="NCBI Taxonomy" id="310298"/>
    <lineage>
        <taxon>Bacteria</taxon>
        <taxon>Pseudomonadati</taxon>
        <taxon>Bacteroidota</taxon>
        <taxon>Bacteroidia</taxon>
        <taxon>Bacteroidales</taxon>
        <taxon>Bacteroidaceae</taxon>
        <taxon>Phocaeicola</taxon>
    </lineage>
</organism>
<comment type="caution">
    <text evidence="1">The sequence shown here is derived from an EMBL/GenBank/DDBJ whole genome shotgun (WGS) entry which is preliminary data.</text>
</comment>
<dbReference type="InterPro" id="IPR029470">
    <property type="entry name" value="PDDEXK_4"/>
</dbReference>
<dbReference type="EMBL" id="QRUU01000036">
    <property type="protein sequence ID" value="RGR95347.1"/>
    <property type="molecule type" value="Genomic_DNA"/>
</dbReference>
<dbReference type="InterPro" id="IPR008886">
    <property type="entry name" value="UPF0227/Esterase_YqiA"/>
</dbReference>
<dbReference type="Proteomes" id="UP000285864">
    <property type="component" value="Unassembled WGS sequence"/>
</dbReference>
<keyword evidence="2" id="KW-1185">Reference proteome</keyword>
<dbReference type="AlphaFoldDB" id="A0A412GKR8"/>
<protein>
    <recommendedName>
        <fullName evidence="3">Esterase</fullName>
    </recommendedName>
</protein>
<dbReference type="Gene3D" id="3.40.50.1820">
    <property type="entry name" value="alpha/beta hydrolase"/>
    <property type="match status" value="1"/>
</dbReference>
<reference evidence="1 2" key="1">
    <citation type="submission" date="2018-08" db="EMBL/GenBank/DDBJ databases">
        <title>A genome reference for cultivated species of the human gut microbiota.</title>
        <authorList>
            <person name="Zou Y."/>
            <person name="Xue W."/>
            <person name="Luo G."/>
        </authorList>
    </citation>
    <scope>NUCLEOTIDE SEQUENCE [LARGE SCALE GENOMIC DNA]</scope>
    <source>
        <strain evidence="1 2">AF24-2</strain>
    </source>
</reference>
<evidence type="ECO:0000313" key="1">
    <source>
        <dbReference type="EMBL" id="RGR95347.1"/>
    </source>
</evidence>
<evidence type="ECO:0008006" key="3">
    <source>
        <dbReference type="Google" id="ProtNLM"/>
    </source>
</evidence>
<dbReference type="InterPro" id="IPR029058">
    <property type="entry name" value="AB_hydrolase_fold"/>
</dbReference>
<dbReference type="PANTHER" id="PTHR35602">
    <property type="entry name" value="ESTERASE YQIA-RELATED"/>
    <property type="match status" value="1"/>
</dbReference>
<gene>
    <name evidence="1" type="ORF">DWY20_09000</name>
</gene>
<sequence>MRNKILYIHGLSSSGSSSTVRNLQALLPDYSVLSPDLPVAPQEALDMLWHLCELEQPQLIIGTSMGGMFAQQLRGYKKILVNPAFHVSEFMRTQIGVHEFLNPRRNGETHYEITSDLCDAYQKVENGQFSDITEFDKENTYALFGTKDTLVHGYDEFMLYYKKASWFEGEHRLNLEVMRSSVIPLVEEIMAKGFKEALRTSPLFNLSLCSKELFHSNFLYWLGTTHCALFVAVCKELGCKVNWNASPENIKREYCNLDLCACCDGQITFILENKVKSIPQKSQLDRYVRENNPQTDNLILLSLATEFPDKESILNDGLWKIRSYKDLCEAISKHKNLLEGDSYALALVEDYCSFINNLHQLSQTWLLKKESYFLLPKDEKKEIEELRIGDLMDKIWYSQLCASLNKYIMDKFHLETVSGYGIEAIAKTEGNILNTVYTNWGFTHGQGLLEAKLKINNDYVLLIQIQGNRYEHGIEWICERNCSHSEFWNRTQSLDLISELSFLQFSETETALFPSVCVNEPITARKKKGEVEKRIYNKYNDRFLYQSKKIKENAFAIDVLYAISEEIGYIVEKANNAK</sequence>
<dbReference type="PANTHER" id="PTHR35602:SF3">
    <property type="entry name" value="ESTERASE YQIA"/>
    <property type="match status" value="1"/>
</dbReference>
<dbReference type="Pfam" id="PF05728">
    <property type="entry name" value="UPF0227"/>
    <property type="match status" value="1"/>
</dbReference>
<dbReference type="SUPFAM" id="SSF53474">
    <property type="entry name" value="alpha/beta-Hydrolases"/>
    <property type="match status" value="1"/>
</dbReference>
<evidence type="ECO:0000313" key="2">
    <source>
        <dbReference type="Proteomes" id="UP000285864"/>
    </source>
</evidence>
<dbReference type="RefSeq" id="WP_118484552.1">
    <property type="nucleotide sequence ID" value="NZ_QRUU01000036.1"/>
</dbReference>
<accession>A0A412GKR8</accession>
<name>A0A412GKR8_9BACT</name>
<dbReference type="Pfam" id="PF14281">
    <property type="entry name" value="PDDEXK_4"/>
    <property type="match status" value="1"/>
</dbReference>
<proteinExistence type="predicted"/>